<evidence type="ECO:0000256" key="3">
    <source>
        <dbReference type="ARBA" id="ARBA00022692"/>
    </source>
</evidence>
<dbReference type="GO" id="GO:0016020">
    <property type="term" value="C:membrane"/>
    <property type="evidence" value="ECO:0007669"/>
    <property type="project" value="UniProtKB-SubCell"/>
</dbReference>
<reference evidence="8 9" key="1">
    <citation type="submission" date="2014-04" db="EMBL/GenBank/DDBJ databases">
        <title>Genome evolution of avian class.</title>
        <authorList>
            <person name="Zhang G."/>
            <person name="Li C."/>
        </authorList>
    </citation>
    <scope>NUCLEOTIDE SEQUENCE [LARGE SCALE GENOMIC DNA]</scope>
    <source>
        <strain evidence="8">BGI_N335</strain>
    </source>
</reference>
<keyword evidence="5 7" id="KW-0472">Membrane</keyword>
<proteinExistence type="inferred from homology"/>
<evidence type="ECO:0000256" key="6">
    <source>
        <dbReference type="SAM" id="MobiDB-lite"/>
    </source>
</evidence>
<dbReference type="Proteomes" id="UP000053638">
    <property type="component" value="Unassembled WGS sequence"/>
</dbReference>
<comment type="subcellular location">
    <subcellularLocation>
        <location evidence="1">Membrane</location>
        <topology evidence="1">Multi-pass membrane protein</topology>
    </subcellularLocation>
</comment>
<dbReference type="AlphaFoldDB" id="A0A091TRM7"/>
<feature type="transmembrane region" description="Helical" evidence="7">
    <location>
        <begin position="315"/>
        <end position="337"/>
    </location>
</feature>
<dbReference type="PhylomeDB" id="A0A091TRM7"/>
<feature type="transmembrane region" description="Helical" evidence="7">
    <location>
        <begin position="258"/>
        <end position="279"/>
    </location>
</feature>
<dbReference type="InterPro" id="IPR036259">
    <property type="entry name" value="MFS_trans_sf"/>
</dbReference>
<keyword evidence="3 7" id="KW-0812">Transmembrane</keyword>
<keyword evidence="8" id="KW-0813">Transport</keyword>
<dbReference type="PANTHER" id="PTHR23121">
    <property type="entry name" value="SODIUM-DEPENDENT GLUCOSE TRANSPORTER 1"/>
    <property type="match status" value="1"/>
</dbReference>
<feature type="transmembrane region" description="Helical" evidence="7">
    <location>
        <begin position="119"/>
        <end position="141"/>
    </location>
</feature>
<feature type="non-terminal residue" evidence="8">
    <location>
        <position position="1"/>
    </location>
</feature>
<feature type="transmembrane region" description="Helical" evidence="7">
    <location>
        <begin position="20"/>
        <end position="47"/>
    </location>
</feature>
<comment type="similarity">
    <text evidence="2">Belongs to the major facilitator superfamily.</text>
</comment>
<name>A0A091TRM7_PHALP</name>
<dbReference type="EMBL" id="KK461796">
    <property type="protein sequence ID" value="KFQ79591.1"/>
    <property type="molecule type" value="Genomic_DNA"/>
</dbReference>
<accession>A0A091TRM7</accession>
<keyword evidence="9" id="KW-1185">Reference proteome</keyword>
<feature type="compositionally biased region" description="Polar residues" evidence="6">
    <location>
        <begin position="358"/>
        <end position="368"/>
    </location>
</feature>
<dbReference type="PANTHER" id="PTHR23121:SF9">
    <property type="entry name" value="SODIUM-DEPENDENT GLUCOSE TRANSPORTER 1"/>
    <property type="match status" value="1"/>
</dbReference>
<evidence type="ECO:0000256" key="7">
    <source>
        <dbReference type="SAM" id="Phobius"/>
    </source>
</evidence>
<keyword evidence="4 7" id="KW-1133">Transmembrane helix</keyword>
<sequence>ALSMFGTAVGLYGIPWCKKSLLLAVLMSVIGASMGILDTGGNVLALNTWGAEAGPHMQALHFSFAVGAFVAPILAKMALGGSESKDLPVAEKTNQTVPRSVPTASAVSALKHRLGADFLWSYVVIGTYLLFVSFFFFILYSKGSSARDKSKASLQKCMFAKYHYALIILLFLFFFCYVGAEVTYGSYIFTYAKAFAEMKENEAAALNSVFWGAFAACRGVAIFCAACLYPGTMILLSIVGSSVSSSCLAFFARHPASLWVGTTVYGASMATIFPSGISWIEQYTVVQGKSASLFVIGAALGEMCIPGRFRHVPVVMYTALVTSATTVILFPLMYRLANSPSESGLKETSESEDRKALLSNSGLNEDEE</sequence>
<feature type="region of interest" description="Disordered" evidence="6">
    <location>
        <begin position="340"/>
        <end position="368"/>
    </location>
</feature>
<feature type="non-terminal residue" evidence="8">
    <location>
        <position position="368"/>
    </location>
</feature>
<evidence type="ECO:0000256" key="4">
    <source>
        <dbReference type="ARBA" id="ARBA00022989"/>
    </source>
</evidence>
<evidence type="ECO:0000256" key="2">
    <source>
        <dbReference type="ARBA" id="ARBA00008335"/>
    </source>
</evidence>
<dbReference type="Gene3D" id="1.20.1250.20">
    <property type="entry name" value="MFS general substrate transporter like domains"/>
    <property type="match status" value="1"/>
</dbReference>
<organism evidence="8 9">
    <name type="scientific">Phaethon lepturus</name>
    <name type="common">White-tailed tropicbird</name>
    <dbReference type="NCBI Taxonomy" id="97097"/>
    <lineage>
        <taxon>Eukaryota</taxon>
        <taxon>Metazoa</taxon>
        <taxon>Chordata</taxon>
        <taxon>Craniata</taxon>
        <taxon>Vertebrata</taxon>
        <taxon>Euteleostomi</taxon>
        <taxon>Archelosauria</taxon>
        <taxon>Archosauria</taxon>
        <taxon>Dinosauria</taxon>
        <taxon>Saurischia</taxon>
        <taxon>Theropoda</taxon>
        <taxon>Coelurosauria</taxon>
        <taxon>Aves</taxon>
        <taxon>Neognathae</taxon>
        <taxon>Neoaves</taxon>
        <taxon>Phaethontimorphae</taxon>
        <taxon>Phaethontiformes</taxon>
        <taxon>Phaethontidae</taxon>
        <taxon>Phaethon</taxon>
    </lineage>
</organism>
<protein>
    <submittedName>
        <fullName evidence="8">Sodium-dependent glucose transporter 1</fullName>
    </submittedName>
</protein>
<evidence type="ECO:0000256" key="1">
    <source>
        <dbReference type="ARBA" id="ARBA00004141"/>
    </source>
</evidence>
<evidence type="ECO:0000313" key="9">
    <source>
        <dbReference type="Proteomes" id="UP000053638"/>
    </source>
</evidence>
<evidence type="ECO:0000256" key="5">
    <source>
        <dbReference type="ARBA" id="ARBA00023136"/>
    </source>
</evidence>
<dbReference type="SUPFAM" id="SSF103473">
    <property type="entry name" value="MFS general substrate transporter"/>
    <property type="match status" value="1"/>
</dbReference>
<gene>
    <name evidence="8" type="ORF">N335_01718</name>
</gene>
<keyword evidence="8" id="KW-0762">Sugar transport</keyword>
<dbReference type="FunFam" id="1.20.1250.20:FF:000508">
    <property type="entry name" value="Sodium-dependent glucose transporter 1"/>
    <property type="match status" value="1"/>
</dbReference>
<feature type="transmembrane region" description="Helical" evidence="7">
    <location>
        <begin position="59"/>
        <end position="79"/>
    </location>
</feature>
<evidence type="ECO:0000313" key="8">
    <source>
        <dbReference type="EMBL" id="KFQ79591.1"/>
    </source>
</evidence>
<feature type="transmembrane region" description="Helical" evidence="7">
    <location>
        <begin position="162"/>
        <end position="189"/>
    </location>
</feature>
<feature type="compositionally biased region" description="Basic and acidic residues" evidence="6">
    <location>
        <begin position="344"/>
        <end position="356"/>
    </location>
</feature>